<dbReference type="EMBL" id="WIQW01000048">
    <property type="protein sequence ID" value="KAF3093317.1"/>
    <property type="molecule type" value="Genomic_DNA"/>
</dbReference>
<dbReference type="AlphaFoldDB" id="A0A7C8NN82"/>
<dbReference type="Proteomes" id="UP000475325">
    <property type="component" value="Unassembled WGS sequence"/>
</dbReference>
<name>A0A7C8NN82_ORBOL</name>
<protein>
    <submittedName>
        <fullName evidence="1">Uncharacterized protein</fullName>
    </submittedName>
</protein>
<reference evidence="1 2" key="1">
    <citation type="submission" date="2019-06" db="EMBL/GenBank/DDBJ databases">
        <authorList>
            <person name="Palmer J.M."/>
        </authorList>
    </citation>
    <scope>NUCLEOTIDE SEQUENCE [LARGE SCALE GENOMIC DNA]</scope>
    <source>
        <strain evidence="1 2">TWF102</strain>
    </source>
</reference>
<sequence>MRHDLRKWISDCAYTTSLQLQSIHGFWSLGGVLIVGIRLKSHKGPGLRQGSGAIVNKTRTKSLSLGQLELGSVMALLLPVGFQAKFFGYKYHKISFVRSRSFQINLVQSYSRVFALAITDRMI</sequence>
<accession>A0A7C8NN82</accession>
<evidence type="ECO:0000313" key="2">
    <source>
        <dbReference type="Proteomes" id="UP000475325"/>
    </source>
</evidence>
<proteinExistence type="predicted"/>
<comment type="caution">
    <text evidence="1">The sequence shown here is derived from an EMBL/GenBank/DDBJ whole genome shotgun (WGS) entry which is preliminary data.</text>
</comment>
<gene>
    <name evidence="1" type="ORF">TWF102_007880</name>
</gene>
<organism evidence="1 2">
    <name type="scientific">Orbilia oligospora</name>
    <name type="common">Nematode-trapping fungus</name>
    <name type="synonym">Arthrobotrys oligospora</name>
    <dbReference type="NCBI Taxonomy" id="2813651"/>
    <lineage>
        <taxon>Eukaryota</taxon>
        <taxon>Fungi</taxon>
        <taxon>Dikarya</taxon>
        <taxon>Ascomycota</taxon>
        <taxon>Pezizomycotina</taxon>
        <taxon>Orbiliomycetes</taxon>
        <taxon>Orbiliales</taxon>
        <taxon>Orbiliaceae</taxon>
        <taxon>Orbilia</taxon>
    </lineage>
</organism>
<evidence type="ECO:0000313" key="1">
    <source>
        <dbReference type="EMBL" id="KAF3093317.1"/>
    </source>
</evidence>